<sequence length="123" mass="13698">MTVSTYPSNGRSSLRYEQEGKTVQDMINPVYLVFSFIEKFYASMPYISLRCRNEGCERLCRLRRQGIARALCCLSDAGVVAAVMSACSSGSSNLAICFCHRFALDGSAARWDGWGLHARIQLQ</sequence>
<evidence type="ECO:0000313" key="3">
    <source>
        <dbReference type="WBParaSite" id="OFLC_0001280801-mRNA-1"/>
    </source>
</evidence>
<reference evidence="3" key="1">
    <citation type="submission" date="2016-06" db="UniProtKB">
        <authorList>
            <consortium name="WormBaseParasite"/>
        </authorList>
    </citation>
    <scope>IDENTIFICATION</scope>
</reference>
<organism evidence="3">
    <name type="scientific">Onchocerca flexuosa</name>
    <dbReference type="NCBI Taxonomy" id="387005"/>
    <lineage>
        <taxon>Eukaryota</taxon>
        <taxon>Metazoa</taxon>
        <taxon>Ecdysozoa</taxon>
        <taxon>Nematoda</taxon>
        <taxon>Chromadorea</taxon>
        <taxon>Rhabditida</taxon>
        <taxon>Spirurina</taxon>
        <taxon>Spiruromorpha</taxon>
        <taxon>Filarioidea</taxon>
        <taxon>Onchocercidae</taxon>
        <taxon>Onchocerca</taxon>
    </lineage>
</organism>
<protein>
    <submittedName>
        <fullName evidence="1 3">Uncharacterized protein</fullName>
    </submittedName>
</protein>
<proteinExistence type="predicted"/>
<evidence type="ECO:0000313" key="1">
    <source>
        <dbReference type="EMBL" id="VDP12220.1"/>
    </source>
</evidence>
<reference evidence="1 2" key="2">
    <citation type="submission" date="2018-11" db="EMBL/GenBank/DDBJ databases">
        <authorList>
            <consortium name="Pathogen Informatics"/>
        </authorList>
    </citation>
    <scope>NUCLEOTIDE SEQUENCE [LARGE SCALE GENOMIC DNA]</scope>
</reference>
<dbReference type="EMBL" id="UZAJ01039941">
    <property type="protein sequence ID" value="VDP12220.1"/>
    <property type="molecule type" value="Genomic_DNA"/>
</dbReference>
<evidence type="ECO:0000313" key="2">
    <source>
        <dbReference type="Proteomes" id="UP000267606"/>
    </source>
</evidence>
<name>A0A183HZ95_9BILA</name>
<dbReference type="AlphaFoldDB" id="A0A183HZ95"/>
<accession>A0A183HZ95</accession>
<dbReference type="WBParaSite" id="OFLC_0001280801-mRNA-1">
    <property type="protein sequence ID" value="OFLC_0001280801-mRNA-1"/>
    <property type="gene ID" value="OFLC_0001280801"/>
</dbReference>
<gene>
    <name evidence="1" type="ORF">OFLC_LOCUS12807</name>
</gene>
<keyword evidence="2" id="KW-1185">Reference proteome</keyword>
<dbReference type="Proteomes" id="UP000267606">
    <property type="component" value="Unassembled WGS sequence"/>
</dbReference>